<proteinExistence type="predicted"/>
<dbReference type="Gene3D" id="3.10.290.30">
    <property type="entry name" value="MM3350-like"/>
    <property type="match status" value="1"/>
</dbReference>
<evidence type="ECO:0000313" key="4">
    <source>
        <dbReference type="Proteomes" id="UP000262954"/>
    </source>
</evidence>
<name>A0A316R2C6_9BACT</name>
<evidence type="ECO:0000259" key="2">
    <source>
        <dbReference type="Pfam" id="PF07929"/>
    </source>
</evidence>
<comment type="caution">
    <text evidence="3">The sequence shown here is derived from an EMBL/GenBank/DDBJ whole genome shotgun (WGS) entry which is preliminary data.</text>
</comment>
<feature type="domain" description="Plasmid pRiA4b Orf3-like" evidence="2">
    <location>
        <begin position="8"/>
        <end position="132"/>
    </location>
</feature>
<evidence type="ECO:0000256" key="1">
    <source>
        <dbReference type="SAM" id="MobiDB-lite"/>
    </source>
</evidence>
<dbReference type="RefSeq" id="WP_009317554.1">
    <property type="nucleotide sequence ID" value="NZ_CABKQP010000002.1"/>
</dbReference>
<dbReference type="Proteomes" id="UP000262954">
    <property type="component" value="Unassembled WGS sequence"/>
</dbReference>
<dbReference type="Pfam" id="PF07929">
    <property type="entry name" value="PRiA4_ORF3"/>
    <property type="match status" value="1"/>
</dbReference>
<feature type="region of interest" description="Disordered" evidence="1">
    <location>
        <begin position="142"/>
        <end position="186"/>
    </location>
</feature>
<feature type="compositionally biased region" description="Acidic residues" evidence="1">
    <location>
        <begin position="159"/>
        <end position="176"/>
    </location>
</feature>
<dbReference type="InterPro" id="IPR012912">
    <property type="entry name" value="Plasmid_pRiA4b_Orf3-like"/>
</dbReference>
<dbReference type="EMBL" id="DNWC01000145">
    <property type="protein sequence ID" value="HBJ09555.1"/>
    <property type="molecule type" value="Genomic_DNA"/>
</dbReference>
<accession>A0A316R2C6</accession>
<sequence length="186" mass="21671">MIFKFLILSDEVDDFAREISIDSEATFLELNDAILESVNYTKDQMTSFFICEDDWEKKTEITLMEMDTNFEDDSWVMAETRLSELLEDEKQRLIFVFDNMTERSFFMELREIVPGKNLDKAICSKSKGNPPTQLMDFDELEKTSNNTDTGLGENFYGDESFDPSELDEEGYNDLDMTEGNNSFNDY</sequence>
<evidence type="ECO:0000313" key="3">
    <source>
        <dbReference type="EMBL" id="HBJ09555.1"/>
    </source>
</evidence>
<dbReference type="SUPFAM" id="SSF159941">
    <property type="entry name" value="MM3350-like"/>
    <property type="match status" value="1"/>
</dbReference>
<dbReference type="AlphaFoldDB" id="A0A316R2C6"/>
<reference evidence="3 4" key="1">
    <citation type="journal article" date="2018" name="Nat. Biotechnol.">
        <title>A standardized bacterial taxonomy based on genome phylogeny substantially revises the tree of life.</title>
        <authorList>
            <person name="Parks D.H."/>
            <person name="Chuvochina M."/>
            <person name="Waite D.W."/>
            <person name="Rinke C."/>
            <person name="Skarshewski A."/>
            <person name="Chaumeil P.A."/>
            <person name="Hugenholtz P."/>
        </authorList>
    </citation>
    <scope>NUCLEOTIDE SEQUENCE [LARGE SCALE GENOMIC DNA]</scope>
    <source>
        <strain evidence="3">UBA11482</strain>
    </source>
</reference>
<organism evidence="3 4">
    <name type="scientific">Coprobacter fastidiosus</name>
    <dbReference type="NCBI Taxonomy" id="1099853"/>
    <lineage>
        <taxon>Bacteria</taxon>
        <taxon>Pseudomonadati</taxon>
        <taxon>Bacteroidota</taxon>
        <taxon>Bacteroidia</taxon>
        <taxon>Bacteroidales</taxon>
        <taxon>Barnesiellaceae</taxon>
        <taxon>Coprobacter</taxon>
    </lineage>
</organism>
<protein>
    <recommendedName>
        <fullName evidence="2">Plasmid pRiA4b Orf3-like domain-containing protein</fullName>
    </recommendedName>
</protein>
<dbReference type="InterPro" id="IPR024047">
    <property type="entry name" value="MM3350-like_sf"/>
</dbReference>
<gene>
    <name evidence="3" type="ORF">DDY73_11195</name>
</gene>